<feature type="compositionally biased region" description="Polar residues" evidence="16">
    <location>
        <begin position="678"/>
        <end position="702"/>
    </location>
</feature>
<evidence type="ECO:0000256" key="3">
    <source>
        <dbReference type="ARBA" id="ARBA00022527"/>
    </source>
</evidence>
<keyword evidence="6 18" id="KW-0732">Signal</keyword>
<dbReference type="AlphaFoldDB" id="A0AAP0D1W9"/>
<keyword evidence="7 15" id="KW-0547">Nucleotide-binding</keyword>
<dbReference type="GO" id="GO:0005524">
    <property type="term" value="F:ATP binding"/>
    <property type="evidence" value="ECO:0007669"/>
    <property type="project" value="UniProtKB-UniRule"/>
</dbReference>
<dbReference type="EMBL" id="JBCNJP010000015">
    <property type="protein sequence ID" value="KAK9066919.1"/>
    <property type="molecule type" value="Genomic_DNA"/>
</dbReference>
<keyword evidence="4" id="KW-0808">Transferase</keyword>
<evidence type="ECO:0000256" key="16">
    <source>
        <dbReference type="SAM" id="MobiDB-lite"/>
    </source>
</evidence>
<evidence type="ECO:0000256" key="5">
    <source>
        <dbReference type="ARBA" id="ARBA00022692"/>
    </source>
</evidence>
<comment type="subcellular location">
    <subcellularLocation>
        <location evidence="1">Membrane</location>
        <topology evidence="1">Single-pass membrane protein</topology>
    </subcellularLocation>
</comment>
<dbReference type="InterPro" id="IPR017441">
    <property type="entry name" value="Protein_kinase_ATP_BS"/>
</dbReference>
<evidence type="ECO:0000313" key="21">
    <source>
        <dbReference type="Proteomes" id="UP001408789"/>
    </source>
</evidence>
<dbReference type="Gene3D" id="3.30.200.20">
    <property type="entry name" value="Phosphorylase Kinase, domain 1"/>
    <property type="match status" value="1"/>
</dbReference>
<evidence type="ECO:0000256" key="8">
    <source>
        <dbReference type="ARBA" id="ARBA00022777"/>
    </source>
</evidence>
<name>A0AAP0D1W9_9ASTR</name>
<protein>
    <recommendedName>
        <fullName evidence="2">non-specific serine/threonine protein kinase</fullName>
        <ecNumber evidence="2">2.7.11.1</ecNumber>
    </recommendedName>
</protein>
<sequence length="702" mass="77667">MKPHLTPTIFAITAILSTVLRCEETRPYDVCRRSTKCGNIQFEYPFWGSGRPAYCGHPGFQLTCQSNVSELAYESVNYRVLDTDTSTQTLTVARNDLWTNDCPQYLHNTTYNSTIFNGDNFDQQNVSLYYRCDSVSTGNIPFSSGHRFSCDVNETRSDSYFYVTDLIVSNIADFFLRCDDYITVPVNQSSADRLAAAGASRSDLSAGLTAGFNLQWTAYNDECDKCIRSDGQCGSNSTSPDSFACYCAGGNFSLTCNNVDVGGGSSKSNSLKVALPIVGAVIVGVGIGWAIFVCRQRRKRRAINEASPTQTGSKAILNKFSSKRLNNNGVNFTSSIPPYPSPKTSETSKEFGKSSYFGAQIFTYEELDVATDNFNDSRELGDGGFGTVYYGKLLDGREVAVKRLYENNFKRVEQFMNEVRILTGLDHENLVKLYGCTSKRSKELLLVYEYIPNGTVADHLHGKLANSSADLFSWSVRFNIAIQTADALAYLHKSGIIHRDVKTNNILLDKSFKVKVADFGLSRLFQNVTHVSTAPQGTPGYVDPEYYQCYHLTDKSDVYSFGVVLIELISSLQAVDTNRHKLDINLANMAMTKIQNHMLDELVDKTIGFETNELVRRTAALVAQLAFRCLQQQKDMRPTMKEVAETLRGIQNNDLDAQKLEVLDIVVEDGGLLKGHNTEPTSPDSGVSNRLVGSSVPNSSSG</sequence>
<dbReference type="InterPro" id="IPR025287">
    <property type="entry name" value="WAK_GUB"/>
</dbReference>
<accession>A0AAP0D1W9</accession>
<dbReference type="Proteomes" id="UP001408789">
    <property type="component" value="Unassembled WGS sequence"/>
</dbReference>
<dbReference type="PANTHER" id="PTHR46008:SF38">
    <property type="entry name" value="CONCANAVALIN A-LIKE LECTIN_GLUCANASE DOMAIN-CONTAINING PROTEIN-RELATED"/>
    <property type="match status" value="1"/>
</dbReference>
<evidence type="ECO:0000256" key="13">
    <source>
        <dbReference type="ARBA" id="ARBA00047899"/>
    </source>
</evidence>
<evidence type="ECO:0000256" key="9">
    <source>
        <dbReference type="ARBA" id="ARBA00022840"/>
    </source>
</evidence>
<keyword evidence="5 17" id="KW-0812">Transmembrane</keyword>
<keyword evidence="9 15" id="KW-0067">ATP-binding</keyword>
<keyword evidence="12" id="KW-0325">Glycoprotein</keyword>
<evidence type="ECO:0000259" key="19">
    <source>
        <dbReference type="PROSITE" id="PS50011"/>
    </source>
</evidence>
<proteinExistence type="predicted"/>
<evidence type="ECO:0000256" key="2">
    <source>
        <dbReference type="ARBA" id="ARBA00012513"/>
    </source>
</evidence>
<evidence type="ECO:0000256" key="18">
    <source>
        <dbReference type="SAM" id="SignalP"/>
    </source>
</evidence>
<feature type="region of interest" description="Disordered" evidence="16">
    <location>
        <begin position="673"/>
        <end position="702"/>
    </location>
</feature>
<dbReference type="InterPro" id="IPR000719">
    <property type="entry name" value="Prot_kinase_dom"/>
</dbReference>
<keyword evidence="10 17" id="KW-1133">Transmembrane helix</keyword>
<feature type="domain" description="Protein kinase" evidence="19">
    <location>
        <begin position="374"/>
        <end position="650"/>
    </location>
</feature>
<comment type="caution">
    <text evidence="20">The sequence shown here is derived from an EMBL/GenBank/DDBJ whole genome shotgun (WGS) entry which is preliminary data.</text>
</comment>
<comment type="catalytic activity">
    <reaction evidence="14">
        <text>L-seryl-[protein] + ATP = O-phospho-L-seryl-[protein] + ADP + H(+)</text>
        <dbReference type="Rhea" id="RHEA:17989"/>
        <dbReference type="Rhea" id="RHEA-COMP:9863"/>
        <dbReference type="Rhea" id="RHEA-COMP:11604"/>
        <dbReference type="ChEBI" id="CHEBI:15378"/>
        <dbReference type="ChEBI" id="CHEBI:29999"/>
        <dbReference type="ChEBI" id="CHEBI:30616"/>
        <dbReference type="ChEBI" id="CHEBI:83421"/>
        <dbReference type="ChEBI" id="CHEBI:456216"/>
        <dbReference type="EC" id="2.7.11.1"/>
    </reaction>
</comment>
<dbReference type="PANTHER" id="PTHR46008">
    <property type="entry name" value="LEAF RUST 10 DISEASE-RESISTANCE LOCUS RECEPTOR-LIKE PROTEIN KINASE-LIKE 1.4"/>
    <property type="match status" value="1"/>
</dbReference>
<dbReference type="Pfam" id="PF14380">
    <property type="entry name" value="WAK_assoc"/>
    <property type="match status" value="1"/>
</dbReference>
<evidence type="ECO:0000313" key="20">
    <source>
        <dbReference type="EMBL" id="KAK9066919.1"/>
    </source>
</evidence>
<dbReference type="GO" id="GO:0030247">
    <property type="term" value="F:polysaccharide binding"/>
    <property type="evidence" value="ECO:0007669"/>
    <property type="project" value="InterPro"/>
</dbReference>
<evidence type="ECO:0000256" key="6">
    <source>
        <dbReference type="ARBA" id="ARBA00022729"/>
    </source>
</evidence>
<evidence type="ECO:0000256" key="11">
    <source>
        <dbReference type="ARBA" id="ARBA00023136"/>
    </source>
</evidence>
<comment type="catalytic activity">
    <reaction evidence="13">
        <text>L-threonyl-[protein] + ATP = O-phospho-L-threonyl-[protein] + ADP + H(+)</text>
        <dbReference type="Rhea" id="RHEA:46608"/>
        <dbReference type="Rhea" id="RHEA-COMP:11060"/>
        <dbReference type="Rhea" id="RHEA-COMP:11605"/>
        <dbReference type="ChEBI" id="CHEBI:15378"/>
        <dbReference type="ChEBI" id="CHEBI:30013"/>
        <dbReference type="ChEBI" id="CHEBI:30616"/>
        <dbReference type="ChEBI" id="CHEBI:61977"/>
        <dbReference type="ChEBI" id="CHEBI:456216"/>
        <dbReference type="EC" id="2.7.11.1"/>
    </reaction>
</comment>
<dbReference type="SMART" id="SM00220">
    <property type="entry name" value="S_TKc"/>
    <property type="match status" value="1"/>
</dbReference>
<evidence type="ECO:0000256" key="12">
    <source>
        <dbReference type="ARBA" id="ARBA00023180"/>
    </source>
</evidence>
<keyword evidence="21" id="KW-1185">Reference proteome</keyword>
<dbReference type="Pfam" id="PF13947">
    <property type="entry name" value="GUB_WAK_bind"/>
    <property type="match status" value="1"/>
</dbReference>
<dbReference type="InterPro" id="IPR032872">
    <property type="entry name" value="WAK_assoc_C"/>
</dbReference>
<dbReference type="EC" id="2.7.11.1" evidence="2"/>
<dbReference type="GO" id="GO:0005886">
    <property type="term" value="C:plasma membrane"/>
    <property type="evidence" value="ECO:0007669"/>
    <property type="project" value="UniProtKB-ARBA"/>
</dbReference>
<dbReference type="FunFam" id="1.10.510.10:FF:000161">
    <property type="entry name" value="Wall-associated receptor kinase-like 20"/>
    <property type="match status" value="1"/>
</dbReference>
<keyword evidence="8" id="KW-0418">Kinase</keyword>
<organism evidence="20 21">
    <name type="scientific">Deinandra increscens subsp. villosa</name>
    <dbReference type="NCBI Taxonomy" id="3103831"/>
    <lineage>
        <taxon>Eukaryota</taxon>
        <taxon>Viridiplantae</taxon>
        <taxon>Streptophyta</taxon>
        <taxon>Embryophyta</taxon>
        <taxon>Tracheophyta</taxon>
        <taxon>Spermatophyta</taxon>
        <taxon>Magnoliopsida</taxon>
        <taxon>eudicotyledons</taxon>
        <taxon>Gunneridae</taxon>
        <taxon>Pentapetalae</taxon>
        <taxon>asterids</taxon>
        <taxon>campanulids</taxon>
        <taxon>Asterales</taxon>
        <taxon>Asteraceae</taxon>
        <taxon>Asteroideae</taxon>
        <taxon>Heliantheae alliance</taxon>
        <taxon>Madieae</taxon>
        <taxon>Madiinae</taxon>
        <taxon>Deinandra</taxon>
    </lineage>
</organism>
<evidence type="ECO:0000256" key="10">
    <source>
        <dbReference type="ARBA" id="ARBA00022989"/>
    </source>
</evidence>
<evidence type="ECO:0000256" key="14">
    <source>
        <dbReference type="ARBA" id="ARBA00048679"/>
    </source>
</evidence>
<dbReference type="InterPro" id="IPR008271">
    <property type="entry name" value="Ser/Thr_kinase_AS"/>
</dbReference>
<dbReference type="GO" id="GO:0004674">
    <property type="term" value="F:protein serine/threonine kinase activity"/>
    <property type="evidence" value="ECO:0007669"/>
    <property type="project" value="UniProtKB-KW"/>
</dbReference>
<keyword evidence="11 17" id="KW-0472">Membrane</keyword>
<evidence type="ECO:0000256" key="17">
    <source>
        <dbReference type="SAM" id="Phobius"/>
    </source>
</evidence>
<evidence type="ECO:0000256" key="4">
    <source>
        <dbReference type="ARBA" id="ARBA00022679"/>
    </source>
</evidence>
<feature type="signal peptide" evidence="18">
    <location>
        <begin position="1"/>
        <end position="22"/>
    </location>
</feature>
<reference evidence="20 21" key="1">
    <citation type="submission" date="2024-04" db="EMBL/GenBank/DDBJ databases">
        <title>The reference genome of an endangered Asteraceae, Deinandra increscens subsp. villosa, native to the Central Coast of California.</title>
        <authorList>
            <person name="Guilliams M."/>
            <person name="Hasenstab-Lehman K."/>
            <person name="Meyer R."/>
            <person name="Mcevoy S."/>
        </authorList>
    </citation>
    <scope>NUCLEOTIDE SEQUENCE [LARGE SCALE GENOMIC DNA]</scope>
    <source>
        <tissue evidence="20">Leaf</tissue>
    </source>
</reference>
<gene>
    <name evidence="20" type="ORF">SSX86_014243</name>
</gene>
<dbReference type="PROSITE" id="PS50011">
    <property type="entry name" value="PROTEIN_KINASE_DOM"/>
    <property type="match status" value="1"/>
</dbReference>
<feature type="binding site" evidence="15">
    <location>
        <position position="402"/>
    </location>
    <ligand>
        <name>ATP</name>
        <dbReference type="ChEBI" id="CHEBI:30616"/>
    </ligand>
</feature>
<dbReference type="InterPro" id="IPR011009">
    <property type="entry name" value="Kinase-like_dom_sf"/>
</dbReference>
<feature type="chain" id="PRO_5042845817" description="non-specific serine/threonine protein kinase" evidence="18">
    <location>
        <begin position="23"/>
        <end position="702"/>
    </location>
</feature>
<evidence type="ECO:0000256" key="15">
    <source>
        <dbReference type="PROSITE-ProRule" id="PRU10141"/>
    </source>
</evidence>
<dbReference type="PROSITE" id="PS00108">
    <property type="entry name" value="PROTEIN_KINASE_ST"/>
    <property type="match status" value="1"/>
</dbReference>
<dbReference type="Pfam" id="PF00069">
    <property type="entry name" value="Pkinase"/>
    <property type="match status" value="1"/>
</dbReference>
<evidence type="ECO:0000256" key="7">
    <source>
        <dbReference type="ARBA" id="ARBA00022741"/>
    </source>
</evidence>
<keyword evidence="3" id="KW-0723">Serine/threonine-protein kinase</keyword>
<dbReference type="SUPFAM" id="SSF56112">
    <property type="entry name" value="Protein kinase-like (PK-like)"/>
    <property type="match status" value="1"/>
</dbReference>
<feature type="transmembrane region" description="Helical" evidence="17">
    <location>
        <begin position="273"/>
        <end position="294"/>
    </location>
</feature>
<dbReference type="PROSITE" id="PS00107">
    <property type="entry name" value="PROTEIN_KINASE_ATP"/>
    <property type="match status" value="1"/>
</dbReference>
<dbReference type="Gene3D" id="1.10.510.10">
    <property type="entry name" value="Transferase(Phosphotransferase) domain 1"/>
    <property type="match status" value="1"/>
</dbReference>
<evidence type="ECO:0000256" key="1">
    <source>
        <dbReference type="ARBA" id="ARBA00004167"/>
    </source>
</evidence>